<dbReference type="Pfam" id="PF04304">
    <property type="entry name" value="DUF454"/>
    <property type="match status" value="1"/>
</dbReference>
<evidence type="ECO:0000313" key="2">
    <source>
        <dbReference type="EMBL" id="MBH1941003.1"/>
    </source>
</evidence>
<evidence type="ECO:0000256" key="1">
    <source>
        <dbReference type="SAM" id="Phobius"/>
    </source>
</evidence>
<dbReference type="PANTHER" id="PTHR35813">
    <property type="entry name" value="INNER MEMBRANE PROTEIN YBAN"/>
    <property type="match status" value="1"/>
</dbReference>
<evidence type="ECO:0000313" key="3">
    <source>
        <dbReference type="Proteomes" id="UP000623269"/>
    </source>
</evidence>
<dbReference type="InterPro" id="IPR007401">
    <property type="entry name" value="DUF454"/>
</dbReference>
<dbReference type="PANTHER" id="PTHR35813:SF1">
    <property type="entry name" value="INNER MEMBRANE PROTEIN YBAN"/>
    <property type="match status" value="1"/>
</dbReference>
<feature type="transmembrane region" description="Helical" evidence="1">
    <location>
        <begin position="73"/>
        <end position="90"/>
    </location>
</feature>
<protein>
    <submittedName>
        <fullName evidence="2">YbaN family protein</fullName>
    </submittedName>
</protein>
<dbReference type="PIRSF" id="PIRSF016789">
    <property type="entry name" value="DUF454"/>
    <property type="match status" value="1"/>
</dbReference>
<accession>A0A8J7L2N1</accession>
<keyword evidence="1" id="KW-1133">Transmembrane helix</keyword>
<dbReference type="GO" id="GO:0005886">
    <property type="term" value="C:plasma membrane"/>
    <property type="evidence" value="ECO:0007669"/>
    <property type="project" value="TreeGrafter"/>
</dbReference>
<name>A0A8J7L2N1_9FIRM</name>
<dbReference type="Proteomes" id="UP000623269">
    <property type="component" value="Unassembled WGS sequence"/>
</dbReference>
<dbReference type="AlphaFoldDB" id="A0A8J7L2N1"/>
<organism evidence="2 3">
    <name type="scientific">Mobilitalea sibirica</name>
    <dbReference type="NCBI Taxonomy" id="1462919"/>
    <lineage>
        <taxon>Bacteria</taxon>
        <taxon>Bacillati</taxon>
        <taxon>Bacillota</taxon>
        <taxon>Clostridia</taxon>
        <taxon>Lachnospirales</taxon>
        <taxon>Lachnospiraceae</taxon>
        <taxon>Mobilitalea</taxon>
    </lineage>
</organism>
<dbReference type="RefSeq" id="WP_197661230.1">
    <property type="nucleotide sequence ID" value="NZ_JAEAGR010000008.1"/>
</dbReference>
<gene>
    <name evidence="2" type="ORF">I5677_08880</name>
</gene>
<sequence length="120" mass="13301">MKKIILSICGIISLALGVIGIFLPVLPTTPFVLLSANLFVASSPRLYKKLIKNKMFGSIIENYRNKTGVPIKVKIRAIVFLWVGLILSMLLLKAIWIILILFVVGTGVTIHLVTLKTRND</sequence>
<dbReference type="EMBL" id="JAEAGR010000008">
    <property type="protein sequence ID" value="MBH1941003.1"/>
    <property type="molecule type" value="Genomic_DNA"/>
</dbReference>
<keyword evidence="1" id="KW-0812">Transmembrane</keyword>
<proteinExistence type="predicted"/>
<comment type="caution">
    <text evidence="2">The sequence shown here is derived from an EMBL/GenBank/DDBJ whole genome shotgun (WGS) entry which is preliminary data.</text>
</comment>
<feature type="transmembrane region" description="Helical" evidence="1">
    <location>
        <begin position="96"/>
        <end position="115"/>
    </location>
</feature>
<keyword evidence="3" id="KW-1185">Reference proteome</keyword>
<keyword evidence="1" id="KW-0472">Membrane</keyword>
<reference evidence="2" key="1">
    <citation type="submission" date="2020-12" db="EMBL/GenBank/DDBJ databases">
        <title>M. sibirica DSM 26468T genome.</title>
        <authorList>
            <person name="Thieme N."/>
            <person name="Rettenmaier R."/>
            <person name="Zverlov V."/>
            <person name="Liebl W."/>
        </authorList>
    </citation>
    <scope>NUCLEOTIDE SEQUENCE</scope>
    <source>
        <strain evidence="2">DSM 26468</strain>
    </source>
</reference>
<feature type="transmembrane region" description="Helical" evidence="1">
    <location>
        <begin position="5"/>
        <end position="25"/>
    </location>
</feature>